<accession>A0ABN9G3V1</accession>
<feature type="compositionally biased region" description="Polar residues" evidence="4">
    <location>
        <begin position="132"/>
        <end position="143"/>
    </location>
</feature>
<dbReference type="Pfam" id="PF15914">
    <property type="entry name" value="FAM193_C"/>
    <property type="match status" value="1"/>
</dbReference>
<dbReference type="Proteomes" id="UP001162483">
    <property type="component" value="Unassembled WGS sequence"/>
</dbReference>
<evidence type="ECO:0000313" key="7">
    <source>
        <dbReference type="Proteomes" id="UP001162483"/>
    </source>
</evidence>
<evidence type="ECO:0000256" key="1">
    <source>
        <dbReference type="ARBA" id="ARBA00009689"/>
    </source>
</evidence>
<keyword evidence="3" id="KW-0175">Coiled coil</keyword>
<comment type="caution">
    <text evidence="6">The sequence shown here is derived from an EMBL/GenBank/DDBJ whole genome shotgun (WGS) entry which is preliminary data.</text>
</comment>
<organism evidence="6 7">
    <name type="scientific">Staurois parvus</name>
    <dbReference type="NCBI Taxonomy" id="386267"/>
    <lineage>
        <taxon>Eukaryota</taxon>
        <taxon>Metazoa</taxon>
        <taxon>Chordata</taxon>
        <taxon>Craniata</taxon>
        <taxon>Vertebrata</taxon>
        <taxon>Euteleostomi</taxon>
        <taxon>Amphibia</taxon>
        <taxon>Batrachia</taxon>
        <taxon>Anura</taxon>
        <taxon>Neobatrachia</taxon>
        <taxon>Ranoidea</taxon>
        <taxon>Ranidae</taxon>
        <taxon>Staurois</taxon>
    </lineage>
</organism>
<evidence type="ECO:0000256" key="2">
    <source>
        <dbReference type="ARBA" id="ARBA00022553"/>
    </source>
</evidence>
<sequence>SKSQETKLAENEVHNSIQSAENGVVKRLSAVPNLSRMIWVQSQKNSESGENGDKTSSSTLENQVLVSSENQRLQVQPGASLSGGRTKKSKKTNLQTRKCDPHIGEGAPPKIITTGVKAQRKPLLEKTEETSRQGPDTVNSVTSRPEKEKYEPAGSERTDARTTAGSKSKAKKSRNKMDKPSVSVDDVFLPKDVDSMEMDETDREVEYFKRFCLDSAKQTRQKVAVNWTNFSLKKTTSNVAQ</sequence>
<proteinExistence type="inferred from homology"/>
<evidence type="ECO:0000256" key="3">
    <source>
        <dbReference type="ARBA" id="ARBA00023054"/>
    </source>
</evidence>
<feature type="domain" description="FAM193 C-terminal" evidence="5">
    <location>
        <begin position="185"/>
        <end position="236"/>
    </location>
</feature>
<feature type="compositionally biased region" description="Basic and acidic residues" evidence="4">
    <location>
        <begin position="144"/>
        <end position="160"/>
    </location>
</feature>
<keyword evidence="2" id="KW-0597">Phosphoprotein</keyword>
<name>A0ABN9G3V1_9NEOB</name>
<evidence type="ECO:0000313" key="6">
    <source>
        <dbReference type="EMBL" id="CAI9604061.1"/>
    </source>
</evidence>
<dbReference type="PANTHER" id="PTHR15109:SF3">
    <property type="entry name" value="PROTEIN FAM193B"/>
    <property type="match status" value="1"/>
</dbReference>
<feature type="non-terminal residue" evidence="6">
    <location>
        <position position="1"/>
    </location>
</feature>
<gene>
    <name evidence="6" type="ORF">SPARVUS_LOCUS13413895</name>
</gene>
<dbReference type="EMBL" id="CATNWA010017922">
    <property type="protein sequence ID" value="CAI9604061.1"/>
    <property type="molecule type" value="Genomic_DNA"/>
</dbReference>
<feature type="compositionally biased region" description="Basic and acidic residues" evidence="4">
    <location>
        <begin position="122"/>
        <end position="131"/>
    </location>
</feature>
<evidence type="ECO:0000256" key="4">
    <source>
        <dbReference type="SAM" id="MobiDB-lite"/>
    </source>
</evidence>
<feature type="region of interest" description="Disordered" evidence="4">
    <location>
        <begin position="66"/>
        <end position="183"/>
    </location>
</feature>
<dbReference type="PANTHER" id="PTHR15109">
    <property type="entry name" value="AGAP004327-PA"/>
    <property type="match status" value="1"/>
</dbReference>
<comment type="similarity">
    <text evidence="1">Belongs to the FAM193 family.</text>
</comment>
<protein>
    <recommendedName>
        <fullName evidence="5">FAM193 C-terminal domain-containing protein</fullName>
    </recommendedName>
</protein>
<keyword evidence="7" id="KW-1185">Reference proteome</keyword>
<feature type="compositionally biased region" description="Polar residues" evidence="4">
    <location>
        <begin position="66"/>
        <end position="79"/>
    </location>
</feature>
<dbReference type="InterPro" id="IPR031802">
    <property type="entry name" value="FAM193_C"/>
</dbReference>
<dbReference type="InterPro" id="IPR029717">
    <property type="entry name" value="FAM193"/>
</dbReference>
<reference evidence="6" key="1">
    <citation type="submission" date="2023-05" db="EMBL/GenBank/DDBJ databases">
        <authorList>
            <person name="Stuckert A."/>
        </authorList>
    </citation>
    <scope>NUCLEOTIDE SEQUENCE</scope>
</reference>
<evidence type="ECO:0000259" key="5">
    <source>
        <dbReference type="Pfam" id="PF15914"/>
    </source>
</evidence>